<dbReference type="PANTHER" id="PTHR30404:SF0">
    <property type="entry name" value="N-ACETYLMURAMOYL-L-ALANINE AMIDASE AMIC"/>
    <property type="match status" value="1"/>
</dbReference>
<dbReference type="Proteomes" id="UP000838324">
    <property type="component" value="Unassembled WGS sequence"/>
</dbReference>
<dbReference type="SUPFAM" id="SSF50044">
    <property type="entry name" value="SH3-domain"/>
    <property type="match status" value="1"/>
</dbReference>
<dbReference type="SMART" id="SM00646">
    <property type="entry name" value="Ami_3"/>
    <property type="match status" value="1"/>
</dbReference>
<keyword evidence="6" id="KW-1185">Reference proteome</keyword>
<dbReference type="Pfam" id="PF08239">
    <property type="entry name" value="SH3_3"/>
    <property type="match status" value="2"/>
</dbReference>
<dbReference type="PROSITE" id="PS51781">
    <property type="entry name" value="SH3B"/>
    <property type="match status" value="2"/>
</dbReference>
<evidence type="ECO:0000256" key="2">
    <source>
        <dbReference type="ARBA" id="ARBA00023316"/>
    </source>
</evidence>
<protein>
    <recommendedName>
        <fullName evidence="4">SH3b domain-containing protein</fullName>
    </recommendedName>
</protein>
<feature type="signal peptide" evidence="3">
    <location>
        <begin position="1"/>
        <end position="27"/>
    </location>
</feature>
<gene>
    <name evidence="5" type="ORF">PAECIP111892_05069</name>
</gene>
<dbReference type="CDD" id="cd02696">
    <property type="entry name" value="MurNAc-LAA"/>
    <property type="match status" value="1"/>
</dbReference>
<dbReference type="Gene3D" id="3.40.630.40">
    <property type="entry name" value="Zn-dependent exopeptidases"/>
    <property type="match status" value="1"/>
</dbReference>
<organism evidence="5 6">
    <name type="scientific">Paenibacillus auburnensis</name>
    <dbReference type="NCBI Taxonomy" id="2905649"/>
    <lineage>
        <taxon>Bacteria</taxon>
        <taxon>Bacillati</taxon>
        <taxon>Bacillota</taxon>
        <taxon>Bacilli</taxon>
        <taxon>Bacillales</taxon>
        <taxon>Paenibacillaceae</taxon>
        <taxon>Paenibacillus</taxon>
    </lineage>
</organism>
<accession>A0ABN8H303</accession>
<dbReference type="InterPro" id="IPR050695">
    <property type="entry name" value="N-acetylmuramoyl_amidase_3"/>
</dbReference>
<dbReference type="PANTHER" id="PTHR30404">
    <property type="entry name" value="N-ACETYLMURAMOYL-L-ALANINE AMIDASE"/>
    <property type="match status" value="1"/>
</dbReference>
<dbReference type="InterPro" id="IPR002508">
    <property type="entry name" value="MurNAc-LAA_cat"/>
</dbReference>
<sequence length="371" mass="39207">MNKRIHIAVLAAGLLMGSLLQSTRVDAMASYTAKVYTSSLIVRSEPAAGASVVGSLKSGTTVTVTDEQHGWMEIRSGSVSGWVAGYYLKKTAGTASASLSSAKTTSGSSSATVTADSLRIRGGPGTGYQVVGSLKARDTVTVLERQDGWARIRTTSGEIGWVSAQYIASGSASSGSSTVSTVSSTSFKSAGRISGKLIVIDPGHGGSDPGMLGTTYNTMEKDLTLQTAFYVRDYLTARGARVQMTRTSDQKPTLARRVQIATALNADAFVSIHYNSSPKNVSGTLTFFYSESDDLRLARAIETRLGQGIGLKSNGLSYGNYHILRENTLPAALVELGFLSNPYDEAIVRTSAYQKKAAKAIAEGLADYFKK</sequence>
<dbReference type="SMART" id="SM00287">
    <property type="entry name" value="SH3b"/>
    <property type="match status" value="2"/>
</dbReference>
<feature type="chain" id="PRO_5046890947" description="SH3b domain-containing protein" evidence="3">
    <location>
        <begin position="28"/>
        <end position="371"/>
    </location>
</feature>
<reference evidence="5" key="1">
    <citation type="submission" date="2022-01" db="EMBL/GenBank/DDBJ databases">
        <authorList>
            <person name="Criscuolo A."/>
        </authorList>
    </citation>
    <scope>NUCLEOTIDE SEQUENCE</scope>
    <source>
        <strain evidence="5">CIP111892</strain>
    </source>
</reference>
<dbReference type="Pfam" id="PF01520">
    <property type="entry name" value="Amidase_3"/>
    <property type="match status" value="1"/>
</dbReference>
<evidence type="ECO:0000259" key="4">
    <source>
        <dbReference type="PROSITE" id="PS51781"/>
    </source>
</evidence>
<evidence type="ECO:0000313" key="5">
    <source>
        <dbReference type="EMBL" id="CAH1221891.1"/>
    </source>
</evidence>
<dbReference type="EMBL" id="CAKMMG010000011">
    <property type="protein sequence ID" value="CAH1221891.1"/>
    <property type="molecule type" value="Genomic_DNA"/>
</dbReference>
<comment type="caution">
    <text evidence="5">The sequence shown here is derived from an EMBL/GenBank/DDBJ whole genome shotgun (WGS) entry which is preliminary data.</text>
</comment>
<evidence type="ECO:0000256" key="1">
    <source>
        <dbReference type="ARBA" id="ARBA00022801"/>
    </source>
</evidence>
<dbReference type="RefSeq" id="WP_236336937.1">
    <property type="nucleotide sequence ID" value="NZ_CAKMMG010000011.1"/>
</dbReference>
<dbReference type="InterPro" id="IPR003646">
    <property type="entry name" value="SH3-like_bac-type"/>
</dbReference>
<dbReference type="InterPro" id="IPR036028">
    <property type="entry name" value="SH3-like_dom_sf"/>
</dbReference>
<keyword evidence="1" id="KW-0378">Hydrolase</keyword>
<keyword evidence="3" id="KW-0732">Signal</keyword>
<dbReference type="SUPFAM" id="SSF53187">
    <property type="entry name" value="Zn-dependent exopeptidases"/>
    <property type="match status" value="1"/>
</dbReference>
<feature type="domain" description="SH3b" evidence="4">
    <location>
        <begin position="108"/>
        <end position="171"/>
    </location>
</feature>
<name>A0ABN8H303_9BACL</name>
<feature type="domain" description="SH3b" evidence="4">
    <location>
        <begin position="30"/>
        <end position="92"/>
    </location>
</feature>
<evidence type="ECO:0000256" key="3">
    <source>
        <dbReference type="SAM" id="SignalP"/>
    </source>
</evidence>
<evidence type="ECO:0000313" key="6">
    <source>
        <dbReference type="Proteomes" id="UP000838324"/>
    </source>
</evidence>
<keyword evidence="2" id="KW-0961">Cell wall biogenesis/degradation</keyword>
<proteinExistence type="predicted"/>
<dbReference type="Gene3D" id="2.30.30.40">
    <property type="entry name" value="SH3 Domains"/>
    <property type="match status" value="2"/>
</dbReference>